<reference evidence="6" key="1">
    <citation type="submission" date="2019-11" db="EMBL/GenBank/DDBJ databases">
        <authorList>
            <person name="Feng L."/>
        </authorList>
    </citation>
    <scope>NUCLEOTIDE SEQUENCE</scope>
    <source>
        <strain evidence="6">AcaccaeLFYP115</strain>
    </source>
</reference>
<dbReference type="InterPro" id="IPR051201">
    <property type="entry name" value="Chloro_Bact_Ser_Proteases"/>
</dbReference>
<dbReference type="Pfam" id="PF13180">
    <property type="entry name" value="PDZ_2"/>
    <property type="match status" value="1"/>
</dbReference>
<evidence type="ECO:0000256" key="3">
    <source>
        <dbReference type="ARBA" id="ARBA00022801"/>
    </source>
</evidence>
<sequence>MYEDMNYNNTEYTQPDQNQNKGNKNRTGRKIAKLAAAAVAFGLIAGVTIQGVQYGFSAMGIGNGGTQLATTNTTKTSAKGTASGKEDLSTVASNVMPSIVSITSKYVTSSGNFFGQQQDNESEGAGSGIIVGKKDGYLLVVTNNHVIADAQSISVGFTDGTSASGTIKGTDNDADLAVVAVKVKDIKAATLKKIKIITLGNSDDLKVGEQAIAIGNALGYGQSVTGGYISALNREVQLTDKTMTLLQTDAAINPGNSGGALLNSKGELIGINTVKYSSEDVEGMGYAIPINTAKPIIDQLIKQKTVDKSEQAYLGISGQTISSDMAAQMDMPQGALVRQVVRNSPAQKAGISAGDVIISFDGATVSTMEGLKSKIESKKAGDTVKVAVKRQNQMGTYEKKTFSVKLEKKTDDGASGSTQNN</sequence>
<comment type="similarity">
    <text evidence="1">Belongs to the peptidase S1C family.</text>
</comment>
<name>A0A6N2R3M0_9FIRM</name>
<protein>
    <submittedName>
        <fullName evidence="6">Serine protease HhoB</fullName>
    </submittedName>
</protein>
<evidence type="ECO:0000256" key="2">
    <source>
        <dbReference type="ARBA" id="ARBA00022670"/>
    </source>
</evidence>
<dbReference type="InterPro" id="IPR001478">
    <property type="entry name" value="PDZ"/>
</dbReference>
<feature type="compositionally biased region" description="Polar residues" evidence="4">
    <location>
        <begin position="1"/>
        <end position="22"/>
    </location>
</feature>
<keyword evidence="3" id="KW-0378">Hydrolase</keyword>
<organism evidence="6">
    <name type="scientific">Anaerostipes caccae</name>
    <dbReference type="NCBI Taxonomy" id="105841"/>
    <lineage>
        <taxon>Bacteria</taxon>
        <taxon>Bacillati</taxon>
        <taxon>Bacillota</taxon>
        <taxon>Clostridia</taxon>
        <taxon>Lachnospirales</taxon>
        <taxon>Lachnospiraceae</taxon>
        <taxon>Anaerostipes</taxon>
    </lineage>
</organism>
<gene>
    <name evidence="6" type="primary">hhoB</name>
    <name evidence="6" type="ORF">ACLFYP115_00242</name>
</gene>
<dbReference type="InterPro" id="IPR036034">
    <property type="entry name" value="PDZ_sf"/>
</dbReference>
<dbReference type="PANTHER" id="PTHR43343:SF3">
    <property type="entry name" value="PROTEASE DO-LIKE 8, CHLOROPLASTIC"/>
    <property type="match status" value="1"/>
</dbReference>
<keyword evidence="2 6" id="KW-0645">Protease</keyword>
<dbReference type="Gene3D" id="2.40.10.10">
    <property type="entry name" value="Trypsin-like serine proteases"/>
    <property type="match status" value="2"/>
</dbReference>
<evidence type="ECO:0000313" key="6">
    <source>
        <dbReference type="EMBL" id="VYS75407.1"/>
    </source>
</evidence>
<feature type="region of interest" description="Disordered" evidence="4">
    <location>
        <begin position="1"/>
        <end position="25"/>
    </location>
</feature>
<keyword evidence="5" id="KW-0812">Transmembrane</keyword>
<dbReference type="GO" id="GO:0006508">
    <property type="term" value="P:proteolysis"/>
    <property type="evidence" value="ECO:0007669"/>
    <property type="project" value="UniProtKB-KW"/>
</dbReference>
<dbReference type="EMBL" id="CACRSQ010000002">
    <property type="protein sequence ID" value="VYS75407.1"/>
    <property type="molecule type" value="Genomic_DNA"/>
</dbReference>
<dbReference type="Pfam" id="PF13365">
    <property type="entry name" value="Trypsin_2"/>
    <property type="match status" value="1"/>
</dbReference>
<evidence type="ECO:0000256" key="1">
    <source>
        <dbReference type="ARBA" id="ARBA00010541"/>
    </source>
</evidence>
<accession>A0A6N2R3M0</accession>
<dbReference type="PRINTS" id="PR00834">
    <property type="entry name" value="PROTEASES2C"/>
</dbReference>
<dbReference type="RefSeq" id="WP_006565670.1">
    <property type="nucleotide sequence ID" value="NZ_BAABZP010000001.1"/>
</dbReference>
<evidence type="ECO:0000256" key="4">
    <source>
        <dbReference type="SAM" id="MobiDB-lite"/>
    </source>
</evidence>
<evidence type="ECO:0000256" key="5">
    <source>
        <dbReference type="SAM" id="Phobius"/>
    </source>
</evidence>
<dbReference type="InterPro" id="IPR009003">
    <property type="entry name" value="Peptidase_S1_PA"/>
</dbReference>
<keyword evidence="5" id="KW-1133">Transmembrane helix</keyword>
<feature type="transmembrane region" description="Helical" evidence="5">
    <location>
        <begin position="31"/>
        <end position="49"/>
    </location>
</feature>
<dbReference type="PANTHER" id="PTHR43343">
    <property type="entry name" value="PEPTIDASE S12"/>
    <property type="match status" value="1"/>
</dbReference>
<keyword evidence="5" id="KW-0472">Membrane</keyword>
<proteinExistence type="inferred from homology"/>
<dbReference type="SUPFAM" id="SSF50494">
    <property type="entry name" value="Trypsin-like serine proteases"/>
    <property type="match status" value="1"/>
</dbReference>
<dbReference type="SUPFAM" id="SSF50156">
    <property type="entry name" value="PDZ domain-like"/>
    <property type="match status" value="1"/>
</dbReference>
<dbReference type="InterPro" id="IPR001940">
    <property type="entry name" value="Peptidase_S1C"/>
</dbReference>
<dbReference type="InterPro" id="IPR043504">
    <property type="entry name" value="Peptidase_S1_PA_chymotrypsin"/>
</dbReference>
<dbReference type="AlphaFoldDB" id="A0A6N2R3M0"/>
<dbReference type="SMART" id="SM00228">
    <property type="entry name" value="PDZ"/>
    <property type="match status" value="1"/>
</dbReference>
<dbReference type="Gene3D" id="2.30.42.10">
    <property type="match status" value="1"/>
</dbReference>
<dbReference type="GO" id="GO:0004252">
    <property type="term" value="F:serine-type endopeptidase activity"/>
    <property type="evidence" value="ECO:0007669"/>
    <property type="project" value="InterPro"/>
</dbReference>
<dbReference type="PROSITE" id="PS50106">
    <property type="entry name" value="PDZ"/>
    <property type="match status" value="1"/>
</dbReference>